<comment type="similarity">
    <text evidence="1">Belongs to the sigma-70 factor family. ECF subfamily.</text>
</comment>
<dbReference type="Gene3D" id="1.10.1740.10">
    <property type="match status" value="1"/>
</dbReference>
<evidence type="ECO:0000256" key="2">
    <source>
        <dbReference type="ARBA" id="ARBA00023015"/>
    </source>
</evidence>
<dbReference type="InterPro" id="IPR036388">
    <property type="entry name" value="WH-like_DNA-bd_sf"/>
</dbReference>
<dbReference type="CDD" id="cd06171">
    <property type="entry name" value="Sigma70_r4"/>
    <property type="match status" value="1"/>
</dbReference>
<evidence type="ECO:0000259" key="7">
    <source>
        <dbReference type="Pfam" id="PF08281"/>
    </source>
</evidence>
<dbReference type="GO" id="GO:0016987">
    <property type="term" value="F:sigma factor activity"/>
    <property type="evidence" value="ECO:0007669"/>
    <property type="project" value="UniProtKB-KW"/>
</dbReference>
<proteinExistence type="inferred from homology"/>
<evidence type="ECO:0000256" key="1">
    <source>
        <dbReference type="ARBA" id="ARBA00010641"/>
    </source>
</evidence>
<evidence type="ECO:0000256" key="4">
    <source>
        <dbReference type="ARBA" id="ARBA00023163"/>
    </source>
</evidence>
<feature type="domain" description="RNA polymerase sigma factor 70 region 4 type 2" evidence="7">
    <location>
        <begin position="180"/>
        <end position="232"/>
    </location>
</feature>
<dbReference type="Gene3D" id="1.10.10.10">
    <property type="entry name" value="Winged helix-like DNA-binding domain superfamily/Winged helix DNA-binding domain"/>
    <property type="match status" value="1"/>
</dbReference>
<dbReference type="Proteomes" id="UP000322927">
    <property type="component" value="Chromosome"/>
</dbReference>
<dbReference type="GO" id="GO:0006352">
    <property type="term" value="P:DNA-templated transcription initiation"/>
    <property type="evidence" value="ECO:0007669"/>
    <property type="project" value="InterPro"/>
</dbReference>
<dbReference type="InterPro" id="IPR013249">
    <property type="entry name" value="RNA_pol_sigma70_r4_t2"/>
</dbReference>
<keyword evidence="4" id="KW-0804">Transcription</keyword>
<dbReference type="NCBIfam" id="TIGR02937">
    <property type="entry name" value="sigma70-ECF"/>
    <property type="match status" value="1"/>
</dbReference>
<dbReference type="EMBL" id="CP029192">
    <property type="protein sequence ID" value="QES37114.1"/>
    <property type="molecule type" value="Genomic_DNA"/>
</dbReference>
<dbReference type="InterPro" id="IPR007627">
    <property type="entry name" value="RNA_pol_sigma70_r2"/>
</dbReference>
<feature type="compositionally biased region" description="Low complexity" evidence="5">
    <location>
        <begin position="29"/>
        <end position="47"/>
    </location>
</feature>
<dbReference type="InterPro" id="IPR014284">
    <property type="entry name" value="RNA_pol_sigma-70_dom"/>
</dbReference>
<gene>
    <name evidence="8" type="ORF">DEJ48_30220</name>
</gene>
<keyword evidence="2" id="KW-0805">Transcription regulation</keyword>
<dbReference type="Pfam" id="PF04542">
    <property type="entry name" value="Sigma70_r2"/>
    <property type="match status" value="1"/>
</dbReference>
<dbReference type="AlphaFoldDB" id="A0A5P2C308"/>
<keyword evidence="3" id="KW-0731">Sigma factor</keyword>
<feature type="region of interest" description="Disordered" evidence="5">
    <location>
        <begin position="149"/>
        <end position="168"/>
    </location>
</feature>
<dbReference type="SUPFAM" id="SSF88946">
    <property type="entry name" value="Sigma2 domain of RNA polymerase sigma factors"/>
    <property type="match status" value="1"/>
</dbReference>
<feature type="compositionally biased region" description="Basic and acidic residues" evidence="5">
    <location>
        <begin position="149"/>
        <end position="158"/>
    </location>
</feature>
<dbReference type="InterPro" id="IPR013324">
    <property type="entry name" value="RNA_pol_sigma_r3/r4-like"/>
</dbReference>
<name>A0A5P2C308_STRVZ</name>
<evidence type="ECO:0000256" key="3">
    <source>
        <dbReference type="ARBA" id="ARBA00023082"/>
    </source>
</evidence>
<dbReference type="GO" id="GO:0003677">
    <property type="term" value="F:DNA binding"/>
    <property type="evidence" value="ECO:0007669"/>
    <property type="project" value="InterPro"/>
</dbReference>
<dbReference type="OrthoDB" id="5243766at2"/>
<dbReference type="SUPFAM" id="SSF88659">
    <property type="entry name" value="Sigma3 and sigma4 domains of RNA polymerase sigma factors"/>
    <property type="match status" value="1"/>
</dbReference>
<evidence type="ECO:0000256" key="5">
    <source>
        <dbReference type="SAM" id="MobiDB-lite"/>
    </source>
</evidence>
<dbReference type="InterPro" id="IPR039425">
    <property type="entry name" value="RNA_pol_sigma-70-like"/>
</dbReference>
<dbReference type="Pfam" id="PF08281">
    <property type="entry name" value="Sigma70_r4_2"/>
    <property type="match status" value="1"/>
</dbReference>
<organism evidence="8 9">
    <name type="scientific">Streptomyces venezuelae</name>
    <dbReference type="NCBI Taxonomy" id="54571"/>
    <lineage>
        <taxon>Bacteria</taxon>
        <taxon>Bacillati</taxon>
        <taxon>Actinomycetota</taxon>
        <taxon>Actinomycetes</taxon>
        <taxon>Kitasatosporales</taxon>
        <taxon>Streptomycetaceae</taxon>
        <taxon>Streptomyces</taxon>
    </lineage>
</organism>
<accession>A0A5P2C308</accession>
<feature type="domain" description="RNA polymerase sigma-70 region 2" evidence="6">
    <location>
        <begin position="80"/>
        <end position="147"/>
    </location>
</feature>
<evidence type="ECO:0000259" key="6">
    <source>
        <dbReference type="Pfam" id="PF04542"/>
    </source>
</evidence>
<protein>
    <submittedName>
        <fullName evidence="8">RNA polymerase subunit sigma</fullName>
    </submittedName>
</protein>
<reference evidence="8 9" key="1">
    <citation type="submission" date="2018-05" db="EMBL/GenBank/DDBJ databases">
        <title>Streptomyces venezuelae.</title>
        <authorList>
            <person name="Kim W."/>
            <person name="Lee N."/>
            <person name="Cho B.-K."/>
        </authorList>
    </citation>
    <scope>NUCLEOTIDE SEQUENCE [LARGE SCALE GENOMIC DNA]</scope>
    <source>
        <strain evidence="8 9">ATCC 14584</strain>
    </source>
</reference>
<sequence length="246" mass="27078">MWTASSTCSRAEAWRGGPRGARLGGTTWPRGPCEVVVPVEPSSERPGTSNLPSGAGRTPVDAELHRRLVYGEEAALADVYAAYGVLVHRVATRVTRDHTAAEDVTQEVFAHLWTRPYTFDARRGSLRGWLSMLAHRRAVDWVRGEERHRKAAHADETSLRTVPAPGPSPDEAILEQERSLLLHSALARLPLPQQQVVHLAYFAGRTYRQAAVELGIPEGTAKTRLRTALRTLAETLADPPLRGEHP</sequence>
<feature type="region of interest" description="Disordered" evidence="5">
    <location>
        <begin position="1"/>
        <end position="58"/>
    </location>
</feature>
<dbReference type="PANTHER" id="PTHR43133">
    <property type="entry name" value="RNA POLYMERASE ECF-TYPE SIGMA FACTO"/>
    <property type="match status" value="1"/>
</dbReference>
<dbReference type="InterPro" id="IPR013325">
    <property type="entry name" value="RNA_pol_sigma_r2"/>
</dbReference>
<evidence type="ECO:0000313" key="9">
    <source>
        <dbReference type="Proteomes" id="UP000322927"/>
    </source>
</evidence>
<dbReference type="PANTHER" id="PTHR43133:SF62">
    <property type="entry name" value="RNA POLYMERASE SIGMA FACTOR SIGZ"/>
    <property type="match status" value="1"/>
</dbReference>
<evidence type="ECO:0000313" key="8">
    <source>
        <dbReference type="EMBL" id="QES37114.1"/>
    </source>
</evidence>